<dbReference type="Proteomes" id="UP000254889">
    <property type="component" value="Chromosome"/>
</dbReference>
<proteinExistence type="predicted"/>
<accession>A0A345ZZ06</accession>
<dbReference type="EMBL" id="CP031417">
    <property type="protein sequence ID" value="AXK82153.1"/>
    <property type="molecule type" value="Genomic_DNA"/>
</dbReference>
<dbReference type="KEGG" id="ptaw:DW352_17440"/>
<evidence type="ECO:0000313" key="3">
    <source>
        <dbReference type="Proteomes" id="UP000254889"/>
    </source>
</evidence>
<gene>
    <name evidence="2" type="ORF">DW352_17440</name>
</gene>
<keyword evidence="3" id="KW-1185">Reference proteome</keyword>
<organism evidence="2 3">
    <name type="scientific">Pseudolabrys taiwanensis</name>
    <dbReference type="NCBI Taxonomy" id="331696"/>
    <lineage>
        <taxon>Bacteria</taxon>
        <taxon>Pseudomonadati</taxon>
        <taxon>Pseudomonadota</taxon>
        <taxon>Alphaproteobacteria</taxon>
        <taxon>Hyphomicrobiales</taxon>
        <taxon>Xanthobacteraceae</taxon>
        <taxon>Pseudolabrys</taxon>
    </lineage>
</organism>
<reference evidence="2 3" key="1">
    <citation type="submission" date="2018-07" db="EMBL/GenBank/DDBJ databases">
        <authorList>
            <person name="Quirk P.G."/>
            <person name="Krulwich T.A."/>
        </authorList>
    </citation>
    <scope>NUCLEOTIDE SEQUENCE [LARGE SCALE GENOMIC DNA]</scope>
    <source>
        <strain evidence="2 3">CC-BB4</strain>
    </source>
</reference>
<protein>
    <submittedName>
        <fullName evidence="2">Uncharacterized protein</fullName>
    </submittedName>
</protein>
<evidence type="ECO:0000256" key="1">
    <source>
        <dbReference type="SAM" id="MobiDB-lite"/>
    </source>
</evidence>
<feature type="region of interest" description="Disordered" evidence="1">
    <location>
        <begin position="1"/>
        <end position="29"/>
    </location>
</feature>
<name>A0A345ZZ06_9HYPH</name>
<dbReference type="OrthoDB" id="8453858at2"/>
<sequence>MRRDAVAPAKARSANAIGSRGATVENDTTEQIKQELHRTIDRMRHDLDRVEILTAALSVFARPIPEYEPTFLHIRHATRGVHKLGTSD</sequence>
<evidence type="ECO:0000313" key="2">
    <source>
        <dbReference type="EMBL" id="AXK82153.1"/>
    </source>
</evidence>
<dbReference type="AlphaFoldDB" id="A0A345ZZ06"/>